<accession>A0A3N3ZQZ5</accession>
<keyword evidence="7" id="KW-1185">Reference proteome</keyword>
<dbReference type="SUPFAM" id="SSF88723">
    <property type="entry name" value="PIN domain-like"/>
    <property type="match status" value="1"/>
</dbReference>
<evidence type="ECO:0000256" key="2">
    <source>
        <dbReference type="ARBA" id="ARBA00022723"/>
    </source>
</evidence>
<protein>
    <submittedName>
        <fullName evidence="6">PIN domain-containing protein</fullName>
    </submittedName>
</protein>
<evidence type="ECO:0000256" key="3">
    <source>
        <dbReference type="ARBA" id="ARBA00022801"/>
    </source>
</evidence>
<dbReference type="AlphaFoldDB" id="A0A3N3ZQZ5"/>
<evidence type="ECO:0000256" key="4">
    <source>
        <dbReference type="ARBA" id="ARBA00022842"/>
    </source>
</evidence>
<evidence type="ECO:0000313" key="6">
    <source>
        <dbReference type="EMBL" id="ROZ63682.1"/>
    </source>
</evidence>
<keyword evidence="2" id="KW-0479">Metal-binding</keyword>
<feature type="domain" description="PIN" evidence="5">
    <location>
        <begin position="4"/>
        <end position="116"/>
    </location>
</feature>
<gene>
    <name evidence="6" type="ORF">EDL96_04790</name>
</gene>
<dbReference type="Pfam" id="PF13470">
    <property type="entry name" value="PIN_3"/>
    <property type="match status" value="1"/>
</dbReference>
<evidence type="ECO:0000256" key="1">
    <source>
        <dbReference type="ARBA" id="ARBA00022722"/>
    </source>
</evidence>
<evidence type="ECO:0000313" key="7">
    <source>
        <dbReference type="Proteomes" id="UP000270616"/>
    </source>
</evidence>
<dbReference type="InterPro" id="IPR002716">
    <property type="entry name" value="PIN_dom"/>
</dbReference>
<dbReference type="EMBL" id="RKMF01000005">
    <property type="protein sequence ID" value="ROZ63682.1"/>
    <property type="molecule type" value="Genomic_DNA"/>
</dbReference>
<organism evidence="6 7">
    <name type="scientific">Kocuria soli</name>
    <dbReference type="NCBI Taxonomy" id="2485125"/>
    <lineage>
        <taxon>Bacteria</taxon>
        <taxon>Bacillati</taxon>
        <taxon>Actinomycetota</taxon>
        <taxon>Actinomycetes</taxon>
        <taxon>Micrococcales</taxon>
        <taxon>Micrococcaceae</taxon>
        <taxon>Kocuria</taxon>
    </lineage>
</organism>
<dbReference type="GO" id="GO:0046872">
    <property type="term" value="F:metal ion binding"/>
    <property type="evidence" value="ECO:0007669"/>
    <property type="project" value="UniProtKB-KW"/>
</dbReference>
<dbReference type="RefSeq" id="WP_123824680.1">
    <property type="nucleotide sequence ID" value="NZ_RKMF01000005.1"/>
</dbReference>
<dbReference type="InterPro" id="IPR029060">
    <property type="entry name" value="PIN-like_dom_sf"/>
</dbReference>
<name>A0A3N3ZQZ5_9MICC</name>
<dbReference type="GO" id="GO:0016787">
    <property type="term" value="F:hydrolase activity"/>
    <property type="evidence" value="ECO:0007669"/>
    <property type="project" value="UniProtKB-KW"/>
</dbReference>
<keyword evidence="1" id="KW-0540">Nuclease</keyword>
<keyword evidence="4" id="KW-0460">Magnesium</keyword>
<keyword evidence="3" id="KW-0378">Hydrolase</keyword>
<dbReference type="OrthoDB" id="113459at2"/>
<proteinExistence type="predicted"/>
<sequence length="199" mass="21938">MFSAVLDTSVLWPSLQRDFLLSLAAERTYSPKWSTAILGELEYHEAAKLVERGVAVDDAERSAQRLINQMSSAFDDALVTEWEPLEGSYGLPDPDDEHVLATAVMCGAEVIVTENLKDFPRSLLPTPIRAIPPRDFAYDTVRAHLMQSCRAVVAICERSGRNGPKLSAANLLTILDERYKMAETVELLAAAPGLREHLG</sequence>
<reference evidence="6 7" key="1">
    <citation type="submission" date="2018-10" db="EMBL/GenBank/DDBJ databases">
        <title>Kocuria sp. M5W7-7, whole genome shotgun sequence.</title>
        <authorList>
            <person name="Tuo L."/>
        </authorList>
    </citation>
    <scope>NUCLEOTIDE SEQUENCE [LARGE SCALE GENOMIC DNA]</scope>
    <source>
        <strain evidence="6 7">M5W7-7</strain>
    </source>
</reference>
<dbReference type="Proteomes" id="UP000270616">
    <property type="component" value="Unassembled WGS sequence"/>
</dbReference>
<comment type="caution">
    <text evidence="6">The sequence shown here is derived from an EMBL/GenBank/DDBJ whole genome shotgun (WGS) entry which is preliminary data.</text>
</comment>
<dbReference type="GO" id="GO:0004518">
    <property type="term" value="F:nuclease activity"/>
    <property type="evidence" value="ECO:0007669"/>
    <property type="project" value="UniProtKB-KW"/>
</dbReference>
<evidence type="ECO:0000259" key="5">
    <source>
        <dbReference type="Pfam" id="PF13470"/>
    </source>
</evidence>